<organism evidence="1 2">
    <name type="scientific">Pseudomonas paraeruginosa</name>
    <dbReference type="NCBI Taxonomy" id="2994495"/>
    <lineage>
        <taxon>Bacteria</taxon>
        <taxon>Pseudomonadati</taxon>
        <taxon>Pseudomonadota</taxon>
        <taxon>Gammaproteobacteria</taxon>
        <taxon>Pseudomonadales</taxon>
        <taxon>Pseudomonadaceae</taxon>
        <taxon>Pseudomonas</taxon>
    </lineage>
</organism>
<proteinExistence type="predicted"/>
<name>A0A2R3IZA8_9PSED</name>
<protein>
    <submittedName>
        <fullName evidence="1">Uncharacterized protein</fullName>
    </submittedName>
</protein>
<reference evidence="1 2" key="1">
    <citation type="submission" date="2018-02" db="EMBL/GenBank/DDBJ databases">
        <title>FDA/CDC Antimicrobial Resistant Isolate Bank Genome Sequencing.</title>
        <authorList>
            <person name="Benahmed F.H."/>
            <person name="Lutgring J.D."/>
            <person name="Yoo B."/>
            <person name="Machado M."/>
            <person name="Brown A."/>
            <person name="McAllister G."/>
            <person name="Perry A."/>
            <person name="Halpin A.L."/>
            <person name="Vavikolanu K."/>
            <person name="Ott S."/>
            <person name="Zhao X."/>
            <person name="Tallon L.J."/>
            <person name="Sadzewicz L."/>
            <person name="Aluvathingal J."/>
            <person name="Nadendla S."/>
            <person name="Voskania-kordi A."/>
            <person name="Simonyan V."/>
            <person name="Patel J."/>
            <person name="Shawar R.M."/>
        </authorList>
    </citation>
    <scope>NUCLEOTIDE SEQUENCE [LARGE SCALE GENOMIC DNA]</scope>
    <source>
        <strain evidence="1 2">AR_0356</strain>
    </source>
</reference>
<dbReference type="Proteomes" id="UP000238390">
    <property type="component" value="Chromosome"/>
</dbReference>
<accession>A0A2R3IZA8</accession>
<dbReference type="AlphaFoldDB" id="A0A2R3IZA8"/>
<sequence>MEAGLAGLFRHLAKRLWEGRPFGKASGISFGHAASKN</sequence>
<evidence type="ECO:0000313" key="1">
    <source>
        <dbReference type="EMBL" id="AVK07248.1"/>
    </source>
</evidence>
<keyword evidence="2" id="KW-1185">Reference proteome</keyword>
<dbReference type="EMBL" id="CP027169">
    <property type="protein sequence ID" value="AVK07248.1"/>
    <property type="molecule type" value="Genomic_DNA"/>
</dbReference>
<evidence type="ECO:0000313" key="2">
    <source>
        <dbReference type="Proteomes" id="UP000238390"/>
    </source>
</evidence>
<gene>
    <name evidence="1" type="ORF">CSB93_3314</name>
</gene>